<sequence length="152" mass="16753">MSYTSEQPMPTIEMKAGNPRNALNLPINAEGERAWSHSFFGCCSDCGLLCYTLWCPCIMHGKNRQRLRSLQESNSPDLDPSSVSGSCIAWAILAPLGLGCIPQCFNRGEVRARYGIQGSGCMDCLATHYCPHADMIQVSRELELEEKSLLGH</sequence>
<dbReference type="PANTHER" id="PTHR15907">
    <property type="entry name" value="DUF614 FAMILY PROTEIN-RELATED"/>
    <property type="match status" value="1"/>
</dbReference>
<dbReference type="OrthoDB" id="1045822at2759"/>
<dbReference type="AlphaFoldDB" id="A0A8H6WH73"/>
<accession>A0A8H6WH73</accession>
<protein>
    <submittedName>
        <fullName evidence="1">HD domain-containing protein</fullName>
    </submittedName>
</protein>
<keyword evidence="2" id="KW-1185">Reference proteome</keyword>
<dbReference type="EMBL" id="JACAZE010000004">
    <property type="protein sequence ID" value="KAF7318524.1"/>
    <property type="molecule type" value="Genomic_DNA"/>
</dbReference>
<comment type="caution">
    <text evidence="1">The sequence shown here is derived from an EMBL/GenBank/DDBJ whole genome shotgun (WGS) entry which is preliminary data.</text>
</comment>
<name>A0A8H6WH73_MYCCL</name>
<proteinExistence type="predicted"/>
<gene>
    <name evidence="1" type="ORF">HMN09_00362300</name>
</gene>
<dbReference type="NCBIfam" id="TIGR01571">
    <property type="entry name" value="A_thal_Cys_rich"/>
    <property type="match status" value="1"/>
</dbReference>
<dbReference type="Pfam" id="PF04749">
    <property type="entry name" value="PLAC8"/>
    <property type="match status" value="1"/>
</dbReference>
<reference evidence="1" key="1">
    <citation type="submission" date="2020-05" db="EMBL/GenBank/DDBJ databases">
        <title>Mycena genomes resolve the evolution of fungal bioluminescence.</title>
        <authorList>
            <person name="Tsai I.J."/>
        </authorList>
    </citation>
    <scope>NUCLEOTIDE SEQUENCE</scope>
    <source>
        <strain evidence="1">110903Hualien_Pintung</strain>
    </source>
</reference>
<evidence type="ECO:0000313" key="2">
    <source>
        <dbReference type="Proteomes" id="UP000613580"/>
    </source>
</evidence>
<dbReference type="InterPro" id="IPR006461">
    <property type="entry name" value="PLAC_motif_containing"/>
</dbReference>
<dbReference type="Proteomes" id="UP000613580">
    <property type="component" value="Unassembled WGS sequence"/>
</dbReference>
<evidence type="ECO:0000313" key="1">
    <source>
        <dbReference type="EMBL" id="KAF7318524.1"/>
    </source>
</evidence>
<organism evidence="1 2">
    <name type="scientific">Mycena chlorophos</name>
    <name type="common">Agaric fungus</name>
    <name type="synonym">Agaricus chlorophos</name>
    <dbReference type="NCBI Taxonomy" id="658473"/>
    <lineage>
        <taxon>Eukaryota</taxon>
        <taxon>Fungi</taxon>
        <taxon>Dikarya</taxon>
        <taxon>Basidiomycota</taxon>
        <taxon>Agaricomycotina</taxon>
        <taxon>Agaricomycetes</taxon>
        <taxon>Agaricomycetidae</taxon>
        <taxon>Agaricales</taxon>
        <taxon>Marasmiineae</taxon>
        <taxon>Mycenaceae</taxon>
        <taxon>Mycena</taxon>
    </lineage>
</organism>